<evidence type="ECO:0000313" key="5">
    <source>
        <dbReference type="EMBL" id="MBF4160261.1"/>
    </source>
</evidence>
<evidence type="ECO:0000259" key="3">
    <source>
        <dbReference type="PROSITE" id="PS50043"/>
    </source>
</evidence>
<dbReference type="InterPro" id="IPR000792">
    <property type="entry name" value="Tscrpt_reg_LuxR_C"/>
</dbReference>
<dbReference type="SUPFAM" id="SSF52172">
    <property type="entry name" value="CheY-like"/>
    <property type="match status" value="1"/>
</dbReference>
<dbReference type="PANTHER" id="PTHR43214">
    <property type="entry name" value="TWO-COMPONENT RESPONSE REGULATOR"/>
    <property type="match status" value="1"/>
</dbReference>
<dbReference type="GO" id="GO:0003677">
    <property type="term" value="F:DNA binding"/>
    <property type="evidence" value="ECO:0007669"/>
    <property type="project" value="UniProtKB-KW"/>
</dbReference>
<dbReference type="AlphaFoldDB" id="A0A930UXV2"/>
<accession>A0A930UXV2</accession>
<keyword evidence="2" id="KW-0597">Phosphoprotein</keyword>
<evidence type="ECO:0000256" key="1">
    <source>
        <dbReference type="ARBA" id="ARBA00023125"/>
    </source>
</evidence>
<dbReference type="GO" id="GO:0000160">
    <property type="term" value="P:phosphorelay signal transduction system"/>
    <property type="evidence" value="ECO:0007669"/>
    <property type="project" value="InterPro"/>
</dbReference>
<comment type="caution">
    <text evidence="5">The sequence shown here is derived from an EMBL/GenBank/DDBJ whole genome shotgun (WGS) entry which is preliminary data.</text>
</comment>
<keyword evidence="1" id="KW-0238">DNA-binding</keyword>
<dbReference type="InterPro" id="IPR001789">
    <property type="entry name" value="Sig_transdc_resp-reg_receiver"/>
</dbReference>
<dbReference type="InterPro" id="IPR016032">
    <property type="entry name" value="Sig_transdc_resp-reg_C-effctor"/>
</dbReference>
<organism evidence="5 6">
    <name type="scientific">Nocardioides acrostichi</name>
    <dbReference type="NCBI Taxonomy" id="2784339"/>
    <lineage>
        <taxon>Bacteria</taxon>
        <taxon>Bacillati</taxon>
        <taxon>Actinomycetota</taxon>
        <taxon>Actinomycetes</taxon>
        <taxon>Propionibacteriales</taxon>
        <taxon>Nocardioidaceae</taxon>
        <taxon>Nocardioides</taxon>
    </lineage>
</organism>
<dbReference type="CDD" id="cd06170">
    <property type="entry name" value="LuxR_C_like"/>
    <property type="match status" value="1"/>
</dbReference>
<dbReference type="SUPFAM" id="SSF46894">
    <property type="entry name" value="C-terminal effector domain of the bipartite response regulators"/>
    <property type="match status" value="1"/>
</dbReference>
<name>A0A930UXV2_9ACTN</name>
<dbReference type="GO" id="GO:0006355">
    <property type="term" value="P:regulation of DNA-templated transcription"/>
    <property type="evidence" value="ECO:0007669"/>
    <property type="project" value="InterPro"/>
</dbReference>
<evidence type="ECO:0000256" key="2">
    <source>
        <dbReference type="PROSITE-ProRule" id="PRU00169"/>
    </source>
</evidence>
<feature type="domain" description="Response regulatory" evidence="4">
    <location>
        <begin position="12"/>
        <end position="120"/>
    </location>
</feature>
<dbReference type="EMBL" id="JADIVZ010000001">
    <property type="protein sequence ID" value="MBF4160261.1"/>
    <property type="molecule type" value="Genomic_DNA"/>
</dbReference>
<protein>
    <submittedName>
        <fullName evidence="5">Response regulator transcription factor</fullName>
    </submittedName>
</protein>
<dbReference type="PROSITE" id="PS50110">
    <property type="entry name" value="RESPONSE_REGULATORY"/>
    <property type="match status" value="1"/>
</dbReference>
<keyword evidence="6" id="KW-1185">Reference proteome</keyword>
<dbReference type="Gene3D" id="3.40.50.2300">
    <property type="match status" value="1"/>
</dbReference>
<sequence length="230" mass="24190">MYQRAEASLPVRVAVVNDFELVVAGVAGILAAHPDRVSVVQCGGLPVEEVDVVLFDAYAQRGDAWTRLADVVDTLSYDVVVYSFSDSGMDAAAALAAGASGWVAKQATGDRLADAILRVAAGETVVLRAWDDDARVGEPFPGAAAGLTARESEVLALTVRGLRNQEVADAAFISLYTVKSHLRNVYSKVGARNRGEAILWALRHGFGPTGSEGADARATIEHGLPMDDPA</sequence>
<dbReference type="Proteomes" id="UP000656804">
    <property type="component" value="Unassembled WGS sequence"/>
</dbReference>
<dbReference type="PROSITE" id="PS50043">
    <property type="entry name" value="HTH_LUXR_2"/>
    <property type="match status" value="1"/>
</dbReference>
<evidence type="ECO:0000313" key="6">
    <source>
        <dbReference type="Proteomes" id="UP000656804"/>
    </source>
</evidence>
<dbReference type="PANTHER" id="PTHR43214:SF43">
    <property type="entry name" value="TWO-COMPONENT RESPONSE REGULATOR"/>
    <property type="match status" value="1"/>
</dbReference>
<dbReference type="RefSeq" id="WP_194501518.1">
    <property type="nucleotide sequence ID" value="NZ_JADIVZ010000001.1"/>
</dbReference>
<dbReference type="InterPro" id="IPR011006">
    <property type="entry name" value="CheY-like_superfamily"/>
</dbReference>
<dbReference type="Pfam" id="PF00196">
    <property type="entry name" value="GerE"/>
    <property type="match status" value="1"/>
</dbReference>
<feature type="domain" description="HTH luxR-type" evidence="3">
    <location>
        <begin position="140"/>
        <end position="205"/>
    </location>
</feature>
<reference evidence="5" key="1">
    <citation type="submission" date="2020-11" db="EMBL/GenBank/DDBJ databases">
        <title>Nocardioides sp. CBS4Y-1, whole genome shotgun sequence.</title>
        <authorList>
            <person name="Tuo L."/>
        </authorList>
    </citation>
    <scope>NUCLEOTIDE SEQUENCE</scope>
    <source>
        <strain evidence="5">CBS4Y-1</strain>
    </source>
</reference>
<dbReference type="InterPro" id="IPR039420">
    <property type="entry name" value="WalR-like"/>
</dbReference>
<evidence type="ECO:0000259" key="4">
    <source>
        <dbReference type="PROSITE" id="PS50110"/>
    </source>
</evidence>
<proteinExistence type="predicted"/>
<gene>
    <name evidence="5" type="ORF">ISG29_01060</name>
</gene>
<dbReference type="PRINTS" id="PR00038">
    <property type="entry name" value="HTHLUXR"/>
</dbReference>
<dbReference type="SMART" id="SM00421">
    <property type="entry name" value="HTH_LUXR"/>
    <property type="match status" value="1"/>
</dbReference>
<feature type="modified residue" description="4-aspartylphosphate" evidence="2">
    <location>
        <position position="56"/>
    </location>
</feature>